<dbReference type="Proteomes" id="UP000752647">
    <property type="component" value="Unassembled WGS sequence"/>
</dbReference>
<proteinExistence type="predicted"/>
<dbReference type="InterPro" id="IPR007325">
    <property type="entry name" value="KFase/CYL"/>
</dbReference>
<protein>
    <submittedName>
        <fullName evidence="2">Cyclase family protein</fullName>
    </submittedName>
    <submittedName>
        <fullName evidence="1">Metal-dependent hydrolase</fullName>
    </submittedName>
</protein>
<sequence>MKIIDLSVSLKAGIPSDPKEAKPEIEYSDHTAGAKQMASVFKGLNTKNLKNEEGWASENLKLTSHSGTHMDAPYHFNSTQDNGSPMPTIDEIPLENFIGKGVKFDFRHFENGHVITASEVAQELNRINHILKPDDIVVVNTAAGARYGADDYLSSGVGMGREATLYLTERGVKVVGTDAWSWDAPFNFTAEKFAKTKDPSIIWEGHYSGTTIPYYQMEKMGNLDLLPDDGFTIICQPINIYKASAGWVRPMAILK</sequence>
<dbReference type="Gene3D" id="3.50.30.50">
    <property type="entry name" value="Putative cyclase"/>
    <property type="match status" value="1"/>
</dbReference>
<dbReference type="EMBL" id="JAHBFI010000008">
    <property type="protein sequence ID" value="MBZ5962306.1"/>
    <property type="molecule type" value="Genomic_DNA"/>
</dbReference>
<dbReference type="GO" id="GO:0004061">
    <property type="term" value="F:arylformamidase activity"/>
    <property type="evidence" value="ECO:0007669"/>
    <property type="project" value="InterPro"/>
</dbReference>
<reference evidence="2" key="2">
    <citation type="submission" date="2021-05" db="EMBL/GenBank/DDBJ databases">
        <title>Pangenome of Leuconostoc gelidum warrants species status for Leuconostoc gelidum subsp. gasicomitatum.</title>
        <authorList>
            <person name="Johansson P."/>
            <person name="Sade E."/>
            <person name="Hultman J."/>
            <person name="Auvinen P."/>
            <person name="Bjorkroth J."/>
        </authorList>
    </citation>
    <scope>NUCLEOTIDE SEQUENCE</scope>
    <source>
        <strain evidence="2">A.21.4</strain>
    </source>
</reference>
<accession>A0A9Q3SV40</accession>
<evidence type="ECO:0000313" key="2">
    <source>
        <dbReference type="EMBL" id="MBZ5962306.1"/>
    </source>
</evidence>
<dbReference type="RefSeq" id="WP_010388082.1">
    <property type="nucleotide sequence ID" value="NZ_BPKT01000010.1"/>
</dbReference>
<keyword evidence="3" id="KW-1185">Reference proteome</keyword>
<dbReference type="Proteomes" id="UP000199271">
    <property type="component" value="Unassembled WGS sequence"/>
</dbReference>
<dbReference type="SUPFAM" id="SSF102198">
    <property type="entry name" value="Putative cyclase"/>
    <property type="match status" value="1"/>
</dbReference>
<dbReference type="GeneID" id="34301096"/>
<dbReference type="OMA" id="GYCHIEK"/>
<dbReference type="Pfam" id="PF04199">
    <property type="entry name" value="Cyclase"/>
    <property type="match status" value="1"/>
</dbReference>
<organism evidence="2 4">
    <name type="scientific">Leuconostoc gasicomitatum</name>
    <dbReference type="NCBI Taxonomy" id="115778"/>
    <lineage>
        <taxon>Bacteria</taxon>
        <taxon>Bacillati</taxon>
        <taxon>Bacillota</taxon>
        <taxon>Bacilli</taxon>
        <taxon>Lactobacillales</taxon>
        <taxon>Lactobacillaceae</taxon>
        <taxon>Leuconostoc</taxon>
        <taxon>Leuconostoc gelidum group</taxon>
    </lineage>
</organism>
<dbReference type="GO" id="GO:0019441">
    <property type="term" value="P:L-tryptophan catabolic process to kynurenine"/>
    <property type="evidence" value="ECO:0007669"/>
    <property type="project" value="InterPro"/>
</dbReference>
<comment type="caution">
    <text evidence="2">The sequence shown here is derived from an EMBL/GenBank/DDBJ whole genome shotgun (WGS) entry which is preliminary data.</text>
</comment>
<dbReference type="PANTHER" id="PTHR43564:SF2">
    <property type="entry name" value="BLR6059 PROTEIN"/>
    <property type="match status" value="1"/>
</dbReference>
<dbReference type="InterPro" id="IPR037175">
    <property type="entry name" value="KFase_sf"/>
</dbReference>
<keyword evidence="1" id="KW-0378">Hydrolase</keyword>
<evidence type="ECO:0000313" key="1">
    <source>
        <dbReference type="EMBL" id="CUW05152.1"/>
    </source>
</evidence>
<dbReference type="EMBL" id="FBSY01000002">
    <property type="protein sequence ID" value="CUW05152.1"/>
    <property type="molecule type" value="Genomic_DNA"/>
</dbReference>
<dbReference type="AlphaFoldDB" id="A0A9Q3SV40"/>
<name>A0A9Q3SV40_9LACO</name>
<evidence type="ECO:0000313" key="3">
    <source>
        <dbReference type="Proteomes" id="UP000199271"/>
    </source>
</evidence>
<gene>
    <name evidence="1" type="ORF">C122C_1133</name>
    <name evidence="2" type="ORF">KIJ12_03900</name>
</gene>
<reference evidence="1 3" key="1">
    <citation type="submission" date="2015-12" db="EMBL/GenBank/DDBJ databases">
        <authorList>
            <person name="Andreevskaya M."/>
        </authorList>
    </citation>
    <scope>NUCLEOTIDE SEQUENCE [LARGE SCALE GENOMIC DNA]</scope>
    <source>
        <strain evidence="1 3">C122c</strain>
    </source>
</reference>
<evidence type="ECO:0000313" key="4">
    <source>
        <dbReference type="Proteomes" id="UP000752647"/>
    </source>
</evidence>
<dbReference type="PANTHER" id="PTHR43564">
    <property type="entry name" value="KYNURENINE FORMAMIDASE-LIKE PROTEIN"/>
    <property type="match status" value="1"/>
</dbReference>